<feature type="domain" description="Ribosomal RNA small subunit methyltransferase E PUA-like" evidence="12">
    <location>
        <begin position="31"/>
        <end position="68"/>
    </location>
</feature>
<dbReference type="NCBIfam" id="NF008692">
    <property type="entry name" value="PRK11713.1-5"/>
    <property type="match status" value="1"/>
</dbReference>
<comment type="function">
    <text evidence="8 10">Specifically methylates the N3 position of the uracil ring of uridine 1498 (m3U1498) in 16S rRNA. Acts on the fully assembled 30S ribosomal subunit.</text>
</comment>
<gene>
    <name evidence="13" type="ORF">ENP34_01580</name>
</gene>
<dbReference type="CDD" id="cd18084">
    <property type="entry name" value="RsmE-like"/>
    <property type="match status" value="1"/>
</dbReference>
<dbReference type="InterPro" id="IPR046887">
    <property type="entry name" value="RsmE_PUA-like"/>
</dbReference>
<dbReference type="GO" id="GO:0070042">
    <property type="term" value="F:rRNA (uridine-N3-)-methyltransferase activity"/>
    <property type="evidence" value="ECO:0007669"/>
    <property type="project" value="TreeGrafter"/>
</dbReference>
<proteinExistence type="inferred from homology"/>
<accession>A0A831WXN4</accession>
<dbReference type="NCBIfam" id="TIGR00046">
    <property type="entry name" value="RsmE family RNA methyltransferase"/>
    <property type="match status" value="1"/>
</dbReference>
<dbReference type="Pfam" id="PF04452">
    <property type="entry name" value="Methyltrans_RNA"/>
    <property type="match status" value="1"/>
</dbReference>
<reference evidence="13" key="1">
    <citation type="journal article" date="2020" name="mSystems">
        <title>Genome- and Community-Level Interaction Insights into Carbon Utilization and Element Cycling Functions of Hydrothermarchaeota in Hydrothermal Sediment.</title>
        <authorList>
            <person name="Zhou Z."/>
            <person name="Liu Y."/>
            <person name="Xu W."/>
            <person name="Pan J."/>
            <person name="Luo Z.H."/>
            <person name="Li M."/>
        </authorList>
    </citation>
    <scope>NUCLEOTIDE SEQUENCE [LARGE SCALE GENOMIC DNA]</scope>
    <source>
        <strain evidence="13">SpSt-210</strain>
    </source>
</reference>
<evidence type="ECO:0000256" key="5">
    <source>
        <dbReference type="ARBA" id="ARBA00022603"/>
    </source>
</evidence>
<dbReference type="Gene3D" id="3.40.1280.10">
    <property type="match status" value="1"/>
</dbReference>
<comment type="subcellular location">
    <subcellularLocation>
        <location evidence="1 10">Cytoplasm</location>
    </subcellularLocation>
</comment>
<evidence type="ECO:0000256" key="4">
    <source>
        <dbReference type="ARBA" id="ARBA00022552"/>
    </source>
</evidence>
<comment type="similarity">
    <text evidence="2 10">Belongs to the RNA methyltransferase RsmE family.</text>
</comment>
<keyword evidence="3 10" id="KW-0963">Cytoplasm</keyword>
<feature type="domain" description="Ribosomal RNA small subunit methyltransferase E methyltransferase" evidence="11">
    <location>
        <begin position="78"/>
        <end position="239"/>
    </location>
</feature>
<protein>
    <recommendedName>
        <fullName evidence="10">Ribosomal RNA small subunit methyltransferase E</fullName>
        <ecNumber evidence="10">2.1.1.193</ecNumber>
    </recommendedName>
</protein>
<keyword evidence="5 10" id="KW-0489">Methyltransferase</keyword>
<dbReference type="GO" id="GO:0005737">
    <property type="term" value="C:cytoplasm"/>
    <property type="evidence" value="ECO:0007669"/>
    <property type="project" value="UniProtKB-SubCell"/>
</dbReference>
<name>A0A831WXN4_9BACT</name>
<organism evidence="13">
    <name type="scientific">Thermorudis peleae</name>
    <dbReference type="NCBI Taxonomy" id="1382356"/>
    <lineage>
        <taxon>Bacteria</taxon>
        <taxon>Pseudomonadati</taxon>
        <taxon>Thermomicrobiota</taxon>
        <taxon>Thermomicrobia</taxon>
        <taxon>Thermomicrobia incertae sedis</taxon>
        <taxon>Thermorudis</taxon>
    </lineage>
</organism>
<dbReference type="PIRSF" id="PIRSF015601">
    <property type="entry name" value="MTase_slr0722"/>
    <property type="match status" value="1"/>
</dbReference>
<evidence type="ECO:0000256" key="8">
    <source>
        <dbReference type="ARBA" id="ARBA00025699"/>
    </source>
</evidence>
<dbReference type="SUPFAM" id="SSF75217">
    <property type="entry name" value="alpha/beta knot"/>
    <property type="match status" value="1"/>
</dbReference>
<evidence type="ECO:0000256" key="10">
    <source>
        <dbReference type="PIRNR" id="PIRNR015601"/>
    </source>
</evidence>
<dbReference type="PANTHER" id="PTHR30027:SF3">
    <property type="entry name" value="16S RRNA (URACIL(1498)-N(3))-METHYLTRANSFERASE"/>
    <property type="match status" value="1"/>
</dbReference>
<evidence type="ECO:0000256" key="6">
    <source>
        <dbReference type="ARBA" id="ARBA00022679"/>
    </source>
</evidence>
<evidence type="ECO:0000256" key="1">
    <source>
        <dbReference type="ARBA" id="ARBA00004496"/>
    </source>
</evidence>
<dbReference type="SUPFAM" id="SSF88697">
    <property type="entry name" value="PUA domain-like"/>
    <property type="match status" value="1"/>
</dbReference>
<evidence type="ECO:0000259" key="11">
    <source>
        <dbReference type="Pfam" id="PF04452"/>
    </source>
</evidence>
<evidence type="ECO:0000256" key="7">
    <source>
        <dbReference type="ARBA" id="ARBA00022691"/>
    </source>
</evidence>
<evidence type="ECO:0000256" key="9">
    <source>
        <dbReference type="ARBA" id="ARBA00047944"/>
    </source>
</evidence>
<dbReference type="AlphaFoldDB" id="A0A831WXN4"/>
<dbReference type="Pfam" id="PF20260">
    <property type="entry name" value="PUA_4"/>
    <property type="match status" value="1"/>
</dbReference>
<dbReference type="InterPro" id="IPR015947">
    <property type="entry name" value="PUA-like_sf"/>
</dbReference>
<evidence type="ECO:0000259" key="12">
    <source>
        <dbReference type="Pfam" id="PF20260"/>
    </source>
</evidence>
<evidence type="ECO:0000256" key="3">
    <source>
        <dbReference type="ARBA" id="ARBA00022490"/>
    </source>
</evidence>
<comment type="caution">
    <text evidence="13">The sequence shown here is derived from an EMBL/GenBank/DDBJ whole genome shotgun (WGS) entry which is preliminary data.</text>
</comment>
<dbReference type="InterPro" id="IPR006700">
    <property type="entry name" value="RsmE"/>
</dbReference>
<dbReference type="EC" id="2.1.1.193" evidence="10"/>
<keyword evidence="6 10" id="KW-0808">Transferase</keyword>
<evidence type="ECO:0000313" key="13">
    <source>
        <dbReference type="EMBL" id="HEG90128.1"/>
    </source>
</evidence>
<keyword evidence="4 10" id="KW-0698">rRNA processing</keyword>
<dbReference type="InterPro" id="IPR029026">
    <property type="entry name" value="tRNA_m1G_MTases_N"/>
</dbReference>
<comment type="catalytic activity">
    <reaction evidence="9 10">
        <text>uridine(1498) in 16S rRNA + S-adenosyl-L-methionine = N(3)-methyluridine(1498) in 16S rRNA + S-adenosyl-L-homocysteine + H(+)</text>
        <dbReference type="Rhea" id="RHEA:42920"/>
        <dbReference type="Rhea" id="RHEA-COMP:10283"/>
        <dbReference type="Rhea" id="RHEA-COMP:10284"/>
        <dbReference type="ChEBI" id="CHEBI:15378"/>
        <dbReference type="ChEBI" id="CHEBI:57856"/>
        <dbReference type="ChEBI" id="CHEBI:59789"/>
        <dbReference type="ChEBI" id="CHEBI:65315"/>
        <dbReference type="ChEBI" id="CHEBI:74502"/>
        <dbReference type="EC" id="2.1.1.193"/>
    </reaction>
</comment>
<sequence>MSRHGHRFYVAELPPPGATLALPRETARQVARVLRLRPGDAVTLFTGDGFDVPATIESMQGESITVRLGQPVPGRPLPCPPIALAQSLLKHDHFELVIQKATELGVQRIVPLLAQRCVVAVKPEAVSGRLDRWRRIAIEAAEQCGRASLPVIEPPRRLEEIEATIGSYRAILLWEGAEAQPLAALELEPERPVMLLVGPEGGWTPGEVERLRAAGAELASLGPLVLRSETAALAAIAQAQALATRHGAVAVPAAEERRPARPVSSGERR</sequence>
<dbReference type="PANTHER" id="PTHR30027">
    <property type="entry name" value="RIBOSOMAL RNA SMALL SUBUNIT METHYLTRANSFERASE E"/>
    <property type="match status" value="1"/>
</dbReference>
<dbReference type="EMBL" id="DSIY01000036">
    <property type="protein sequence ID" value="HEG90128.1"/>
    <property type="molecule type" value="Genomic_DNA"/>
</dbReference>
<dbReference type="InterPro" id="IPR029028">
    <property type="entry name" value="Alpha/beta_knot_MTases"/>
</dbReference>
<dbReference type="GO" id="GO:0070475">
    <property type="term" value="P:rRNA base methylation"/>
    <property type="evidence" value="ECO:0007669"/>
    <property type="project" value="TreeGrafter"/>
</dbReference>
<dbReference type="InterPro" id="IPR046886">
    <property type="entry name" value="RsmE_MTase_dom"/>
</dbReference>
<evidence type="ECO:0000256" key="2">
    <source>
        <dbReference type="ARBA" id="ARBA00005528"/>
    </source>
</evidence>
<keyword evidence="7 10" id="KW-0949">S-adenosyl-L-methionine</keyword>